<dbReference type="PROSITE" id="PS51007">
    <property type="entry name" value="CYTC"/>
    <property type="match status" value="2"/>
</dbReference>
<dbReference type="InterPro" id="IPR036909">
    <property type="entry name" value="Cyt_c-like_dom_sf"/>
</dbReference>
<evidence type="ECO:0000256" key="4">
    <source>
        <dbReference type="ARBA" id="ARBA00022729"/>
    </source>
</evidence>
<dbReference type="EMBL" id="SZVO01000008">
    <property type="protein sequence ID" value="TKT91027.1"/>
    <property type="molecule type" value="Genomic_DNA"/>
</dbReference>
<keyword evidence="3 7" id="KW-0479">Metal-binding</keyword>
<evidence type="ECO:0000256" key="5">
    <source>
        <dbReference type="ARBA" id="ARBA00023002"/>
    </source>
</evidence>
<gene>
    <name evidence="9" type="ORF">FDK13_17635</name>
</gene>
<dbReference type="Proteomes" id="UP000304900">
    <property type="component" value="Unassembled WGS sequence"/>
</dbReference>
<keyword evidence="5" id="KW-0560">Oxidoreductase</keyword>
<name>A0A4U6D4A0_9BACT</name>
<dbReference type="GO" id="GO:0030313">
    <property type="term" value="C:cell envelope"/>
    <property type="evidence" value="ECO:0007669"/>
    <property type="project" value="UniProtKB-SubCell"/>
</dbReference>
<reference evidence="9 10" key="1">
    <citation type="submission" date="2019-05" db="EMBL/GenBank/DDBJ databases">
        <title>Dyadobacter AR-3-8 sp. nov., isolated from arctic soil.</title>
        <authorList>
            <person name="Chaudhary D.K."/>
        </authorList>
    </citation>
    <scope>NUCLEOTIDE SEQUENCE [LARGE SCALE GENOMIC DNA]</scope>
    <source>
        <strain evidence="9 10">AR-3-8</strain>
    </source>
</reference>
<comment type="caution">
    <text evidence="9">The sequence shown here is derived from an EMBL/GenBank/DDBJ whole genome shotgun (WGS) entry which is preliminary data.</text>
</comment>
<organism evidence="9 10">
    <name type="scientific">Dyadobacter frigoris</name>
    <dbReference type="NCBI Taxonomy" id="2576211"/>
    <lineage>
        <taxon>Bacteria</taxon>
        <taxon>Pseudomonadati</taxon>
        <taxon>Bacteroidota</taxon>
        <taxon>Cytophagia</taxon>
        <taxon>Cytophagales</taxon>
        <taxon>Spirosomataceae</taxon>
        <taxon>Dyadobacter</taxon>
    </lineage>
</organism>
<dbReference type="PANTHER" id="PTHR30600:SF10">
    <property type="entry name" value="BLL6722 PROTEIN"/>
    <property type="match status" value="1"/>
</dbReference>
<dbReference type="GO" id="GO:0009055">
    <property type="term" value="F:electron transfer activity"/>
    <property type="evidence" value="ECO:0007669"/>
    <property type="project" value="InterPro"/>
</dbReference>
<dbReference type="GO" id="GO:0046872">
    <property type="term" value="F:metal ion binding"/>
    <property type="evidence" value="ECO:0007669"/>
    <property type="project" value="UniProtKB-KW"/>
</dbReference>
<dbReference type="SUPFAM" id="SSF46626">
    <property type="entry name" value="Cytochrome c"/>
    <property type="match status" value="2"/>
</dbReference>
<evidence type="ECO:0000259" key="8">
    <source>
        <dbReference type="PROSITE" id="PS51007"/>
    </source>
</evidence>
<dbReference type="GO" id="GO:0020037">
    <property type="term" value="F:heme binding"/>
    <property type="evidence" value="ECO:0007669"/>
    <property type="project" value="InterPro"/>
</dbReference>
<dbReference type="InterPro" id="IPR051395">
    <property type="entry name" value="Cytochrome_c_Peroxidase/MauG"/>
</dbReference>
<accession>A0A4U6D4A0</accession>
<keyword evidence="6 7" id="KW-0408">Iron</keyword>
<dbReference type="GO" id="GO:0004130">
    <property type="term" value="F:cytochrome-c peroxidase activity"/>
    <property type="evidence" value="ECO:0007669"/>
    <property type="project" value="TreeGrafter"/>
</dbReference>
<feature type="domain" description="Cytochrome c" evidence="8">
    <location>
        <begin position="336"/>
        <end position="478"/>
    </location>
</feature>
<sequence length="484" mass="54540">MLFDSIPETHKSVFQEQTKLLSLSANDLNALLYKFGGTDKHIPEAVRIEFVRIIALGITGFDAPLLKSGIEESLSALESSREVLNLYLEKSKSDASNLSFYLNQSILYLKKNPDFETFDRLEFLTTCLFPLQNNFEKWIKSAGLEPDKKGILNSEAQNIFSENALNDKAFSSKKQNVSQAEIALGKKLFSETLLSGNGQKSCASCHNPDNYFMDGLPKSIGFAPKTFVKRNAPSILYSKYQHSQFWDGRVKSLENQIENVIRDSLEMNGKINEILTKLNAEKHYQKAFQKIFLKKNKDKITEKEIYRVIASYVETLNPYNSSFDKYMQGNKAALTENQISGFNLFMGKAQCATCHFAPLFNGLIPPLYTLTEFEILGTTKTDNLEKPENDQDEGRYHFRPIKFYKGAFKTPTVRNSAKTAPYMHNGAFKSLETLMEFYNQGGGAGMGLSVPSQTLSSAKLNLTEKEKNDIIAFLNALTDDLSDI</sequence>
<evidence type="ECO:0000313" key="9">
    <source>
        <dbReference type="EMBL" id="TKT91027.1"/>
    </source>
</evidence>
<keyword evidence="9" id="KW-0575">Peroxidase</keyword>
<protein>
    <submittedName>
        <fullName evidence="9">Cytochrome C peroxidase</fullName>
    </submittedName>
</protein>
<keyword evidence="4" id="KW-0732">Signal</keyword>
<dbReference type="InterPro" id="IPR009056">
    <property type="entry name" value="Cyt_c-like_dom"/>
</dbReference>
<keyword evidence="10" id="KW-1185">Reference proteome</keyword>
<dbReference type="OrthoDB" id="9805202at2"/>
<dbReference type="AlphaFoldDB" id="A0A4U6D4A0"/>
<dbReference type="Gene3D" id="1.10.760.10">
    <property type="entry name" value="Cytochrome c-like domain"/>
    <property type="match status" value="2"/>
</dbReference>
<evidence type="ECO:0000256" key="6">
    <source>
        <dbReference type="ARBA" id="ARBA00023004"/>
    </source>
</evidence>
<evidence type="ECO:0000256" key="3">
    <source>
        <dbReference type="ARBA" id="ARBA00022723"/>
    </source>
</evidence>
<proteinExistence type="predicted"/>
<dbReference type="PANTHER" id="PTHR30600">
    <property type="entry name" value="CYTOCHROME C PEROXIDASE-RELATED"/>
    <property type="match status" value="1"/>
</dbReference>
<comment type="subcellular location">
    <subcellularLocation>
        <location evidence="1">Cell envelope</location>
    </subcellularLocation>
</comment>
<feature type="domain" description="Cytochrome c" evidence="8">
    <location>
        <begin position="180"/>
        <end position="317"/>
    </location>
</feature>
<evidence type="ECO:0000256" key="1">
    <source>
        <dbReference type="ARBA" id="ARBA00004196"/>
    </source>
</evidence>
<evidence type="ECO:0000313" key="10">
    <source>
        <dbReference type="Proteomes" id="UP000304900"/>
    </source>
</evidence>
<evidence type="ECO:0000256" key="2">
    <source>
        <dbReference type="ARBA" id="ARBA00022617"/>
    </source>
</evidence>
<keyword evidence="2 7" id="KW-0349">Heme</keyword>
<dbReference type="Pfam" id="PF03150">
    <property type="entry name" value="CCP_MauG"/>
    <property type="match status" value="1"/>
</dbReference>
<evidence type="ECO:0000256" key="7">
    <source>
        <dbReference type="PROSITE-ProRule" id="PRU00433"/>
    </source>
</evidence>
<dbReference type="InterPro" id="IPR004852">
    <property type="entry name" value="Di-haem_cyt_c_peroxidsae"/>
</dbReference>